<accession>A0A2S2QLL3</accession>
<dbReference type="EMBL" id="GGMS01009360">
    <property type="protein sequence ID" value="MBY78563.1"/>
    <property type="molecule type" value="Transcribed_RNA"/>
</dbReference>
<feature type="region of interest" description="Disordered" evidence="1">
    <location>
        <begin position="61"/>
        <end position="84"/>
    </location>
</feature>
<protein>
    <submittedName>
        <fullName evidence="2">Uncharacterized protein</fullName>
    </submittedName>
</protein>
<name>A0A2S2QLL3_9HEMI</name>
<gene>
    <name evidence="2" type="ORF">g.133389</name>
</gene>
<sequence>MRAVNATEQNVVTVRWVREQRDEQQRQTTASACTVRPRRTAENSFVSDSAKLAAFRRAPATTLSAAGGCRPDEQKSMRPLDGGDVRRRRRRLHEDRVVRCRIFSDIVDRRLGDQLINHHHVGG</sequence>
<dbReference type="AlphaFoldDB" id="A0A2S2QLL3"/>
<feature type="compositionally biased region" description="Basic and acidic residues" evidence="1">
    <location>
        <begin position="70"/>
        <end position="84"/>
    </location>
</feature>
<organism evidence="2">
    <name type="scientific">Sipha flava</name>
    <name type="common">yellow sugarcane aphid</name>
    <dbReference type="NCBI Taxonomy" id="143950"/>
    <lineage>
        <taxon>Eukaryota</taxon>
        <taxon>Metazoa</taxon>
        <taxon>Ecdysozoa</taxon>
        <taxon>Arthropoda</taxon>
        <taxon>Hexapoda</taxon>
        <taxon>Insecta</taxon>
        <taxon>Pterygota</taxon>
        <taxon>Neoptera</taxon>
        <taxon>Paraneoptera</taxon>
        <taxon>Hemiptera</taxon>
        <taxon>Sternorrhyncha</taxon>
        <taxon>Aphidomorpha</taxon>
        <taxon>Aphidoidea</taxon>
        <taxon>Aphididae</taxon>
        <taxon>Sipha</taxon>
    </lineage>
</organism>
<evidence type="ECO:0000313" key="2">
    <source>
        <dbReference type="EMBL" id="MBY78563.1"/>
    </source>
</evidence>
<evidence type="ECO:0000256" key="1">
    <source>
        <dbReference type="SAM" id="MobiDB-lite"/>
    </source>
</evidence>
<proteinExistence type="predicted"/>
<reference evidence="2" key="1">
    <citation type="submission" date="2018-04" db="EMBL/GenBank/DDBJ databases">
        <title>Transcriptome assembly of Sipha flava.</title>
        <authorList>
            <person name="Scully E.D."/>
            <person name="Geib S.M."/>
            <person name="Palmer N.A."/>
            <person name="Koch K."/>
            <person name="Bradshaw J."/>
            <person name="Heng-Moss T."/>
            <person name="Sarath G."/>
        </authorList>
    </citation>
    <scope>NUCLEOTIDE SEQUENCE</scope>
</reference>